<evidence type="ECO:0000259" key="8">
    <source>
        <dbReference type="SMART" id="SM01060"/>
    </source>
</evidence>
<dbReference type="Pfam" id="PF00199">
    <property type="entry name" value="Catalase"/>
    <property type="match status" value="1"/>
</dbReference>
<evidence type="ECO:0000256" key="6">
    <source>
        <dbReference type="ARBA" id="ARBA00023004"/>
    </source>
</evidence>
<keyword evidence="2" id="KW-0575">Peroxidase</keyword>
<dbReference type="HOGENOM" id="CLU_010645_1_0_1"/>
<sequence>MISTHSMNFFVKFTSICVGDKGAYDTARNILGFGLKFRTNQGIWDLLIRDPAKFPILIHSQVRSAVTNLPDPDQAFGFLADNPESLNQFIRTLSDAGISKAKLYLRLSGWLHANAFTGHAYRWIKSDVWNHSCKTLASIARDLGSWVYVKLSCRSNQGTSNFTRTEQAAVQDPYFAAQEIYTSIKSGKFPSWTLFAQVLTPAQASKFRYDVLDVTKEWPSSLVEPHEIGRFEFNKNPSNYFTEVEQLAFSPSNVVQGWAPSDDPILQMRLLAYPDANRYRLGSNYRQIPVNCYMKCPAQISVDNSDCQRSTLADGQIPTTRTVPTKPDQLPDIDYEQPRYFYGNLTSDQKSELINSFVKGLSGVQDHDIRSRVLDVIHHASPELASRISVAL</sequence>
<dbReference type="InParanoid" id="F4RN98"/>
<dbReference type="GO" id="GO:0042542">
    <property type="term" value="P:response to hydrogen peroxide"/>
    <property type="evidence" value="ECO:0007669"/>
    <property type="project" value="TreeGrafter"/>
</dbReference>
<dbReference type="Gene3D" id="2.40.180.10">
    <property type="entry name" value="Catalase core domain"/>
    <property type="match status" value="1"/>
</dbReference>
<dbReference type="PANTHER" id="PTHR11465:SF9">
    <property type="entry name" value="CATALASE"/>
    <property type="match status" value="1"/>
</dbReference>
<dbReference type="Pfam" id="PF06628">
    <property type="entry name" value="Catalase-rel"/>
    <property type="match status" value="1"/>
</dbReference>
<keyword evidence="6" id="KW-0408">Iron</keyword>
<dbReference type="InterPro" id="IPR020835">
    <property type="entry name" value="Catalase_sf"/>
</dbReference>
<dbReference type="GO" id="GO:0020037">
    <property type="term" value="F:heme binding"/>
    <property type="evidence" value="ECO:0007669"/>
    <property type="project" value="InterPro"/>
</dbReference>
<dbReference type="InterPro" id="IPR018028">
    <property type="entry name" value="Catalase"/>
</dbReference>
<dbReference type="EMBL" id="GL883110">
    <property type="protein sequence ID" value="EGG05950.1"/>
    <property type="molecule type" value="Genomic_DNA"/>
</dbReference>
<gene>
    <name evidence="9" type="ORF">MELLADRAFT_87433</name>
</gene>
<dbReference type="GO" id="GO:0005739">
    <property type="term" value="C:mitochondrion"/>
    <property type="evidence" value="ECO:0007669"/>
    <property type="project" value="TreeGrafter"/>
</dbReference>
<dbReference type="InterPro" id="IPR010582">
    <property type="entry name" value="Catalase_immune_responsive"/>
</dbReference>
<dbReference type="OrthoDB" id="6880011at2759"/>
<dbReference type="SMART" id="SM01060">
    <property type="entry name" value="Catalase"/>
    <property type="match status" value="1"/>
</dbReference>
<dbReference type="RefSeq" id="XP_007410601.1">
    <property type="nucleotide sequence ID" value="XM_007410539.1"/>
</dbReference>
<reference evidence="10" key="1">
    <citation type="journal article" date="2011" name="Proc. Natl. Acad. Sci. U.S.A.">
        <title>Obligate biotrophy features unraveled by the genomic analysis of rust fungi.</title>
        <authorList>
            <person name="Duplessis S."/>
            <person name="Cuomo C.A."/>
            <person name="Lin Y.-C."/>
            <person name="Aerts A."/>
            <person name="Tisserant E."/>
            <person name="Veneault-Fourrey C."/>
            <person name="Joly D.L."/>
            <person name="Hacquard S."/>
            <person name="Amselem J."/>
            <person name="Cantarel B.L."/>
            <person name="Chiu R."/>
            <person name="Coutinho P.M."/>
            <person name="Feau N."/>
            <person name="Field M."/>
            <person name="Frey P."/>
            <person name="Gelhaye E."/>
            <person name="Goldberg J."/>
            <person name="Grabherr M.G."/>
            <person name="Kodira C.D."/>
            <person name="Kohler A."/>
            <person name="Kuees U."/>
            <person name="Lindquist E.A."/>
            <person name="Lucas S.M."/>
            <person name="Mago R."/>
            <person name="Mauceli E."/>
            <person name="Morin E."/>
            <person name="Murat C."/>
            <person name="Pangilinan J.L."/>
            <person name="Park R."/>
            <person name="Pearson M."/>
            <person name="Quesneville H."/>
            <person name="Rouhier N."/>
            <person name="Sakthikumar S."/>
            <person name="Salamov A.A."/>
            <person name="Schmutz J."/>
            <person name="Selles B."/>
            <person name="Shapiro H."/>
            <person name="Tanguay P."/>
            <person name="Tuskan G.A."/>
            <person name="Henrissat B."/>
            <person name="Van de Peer Y."/>
            <person name="Rouze P."/>
            <person name="Ellis J.G."/>
            <person name="Dodds P.N."/>
            <person name="Schein J.E."/>
            <person name="Zhong S."/>
            <person name="Hamelin R.C."/>
            <person name="Grigoriev I.V."/>
            <person name="Szabo L.J."/>
            <person name="Martin F."/>
        </authorList>
    </citation>
    <scope>NUCLEOTIDE SEQUENCE [LARGE SCALE GENOMIC DNA]</scope>
    <source>
        <strain evidence="10">98AG31 / pathotype 3-4-7</strain>
    </source>
</reference>
<keyword evidence="3" id="KW-0349">Heme</keyword>
<proteinExistence type="inferred from homology"/>
<dbReference type="InterPro" id="IPR011614">
    <property type="entry name" value="Catalase_core"/>
</dbReference>
<organism evidence="10">
    <name type="scientific">Melampsora larici-populina (strain 98AG31 / pathotype 3-4-7)</name>
    <name type="common">Poplar leaf rust fungus</name>
    <dbReference type="NCBI Taxonomy" id="747676"/>
    <lineage>
        <taxon>Eukaryota</taxon>
        <taxon>Fungi</taxon>
        <taxon>Dikarya</taxon>
        <taxon>Basidiomycota</taxon>
        <taxon>Pucciniomycotina</taxon>
        <taxon>Pucciniomycetes</taxon>
        <taxon>Pucciniales</taxon>
        <taxon>Melampsoraceae</taxon>
        <taxon>Melampsora</taxon>
    </lineage>
</organism>
<evidence type="ECO:0000313" key="10">
    <source>
        <dbReference type="Proteomes" id="UP000001072"/>
    </source>
</evidence>
<dbReference type="PANTHER" id="PTHR11465">
    <property type="entry name" value="CATALASE"/>
    <property type="match status" value="1"/>
</dbReference>
<evidence type="ECO:0000256" key="5">
    <source>
        <dbReference type="ARBA" id="ARBA00023002"/>
    </source>
</evidence>
<name>F4RN98_MELLP</name>
<dbReference type="GO" id="GO:0004096">
    <property type="term" value="F:catalase activity"/>
    <property type="evidence" value="ECO:0007669"/>
    <property type="project" value="UniProtKB-EC"/>
</dbReference>
<dbReference type="GeneID" id="18934521"/>
<evidence type="ECO:0000313" key="9">
    <source>
        <dbReference type="EMBL" id="EGG05950.1"/>
    </source>
</evidence>
<keyword evidence="10" id="KW-1185">Reference proteome</keyword>
<dbReference type="STRING" id="747676.F4RN98"/>
<dbReference type="SMR" id="F4RN98"/>
<dbReference type="GO" id="GO:0005777">
    <property type="term" value="C:peroxisome"/>
    <property type="evidence" value="ECO:0007669"/>
    <property type="project" value="TreeGrafter"/>
</dbReference>
<dbReference type="PROSITE" id="PS51402">
    <property type="entry name" value="CATALASE_3"/>
    <property type="match status" value="1"/>
</dbReference>
<dbReference type="AlphaFoldDB" id="F4RN98"/>
<comment type="similarity">
    <text evidence="1">Belongs to the catalase family.</text>
</comment>
<accession>F4RN98</accession>
<protein>
    <recommendedName>
        <fullName evidence="8">Catalase core domain-containing protein</fullName>
    </recommendedName>
</protein>
<evidence type="ECO:0000256" key="4">
    <source>
        <dbReference type="ARBA" id="ARBA00022723"/>
    </source>
</evidence>
<evidence type="ECO:0000256" key="3">
    <source>
        <dbReference type="ARBA" id="ARBA00022617"/>
    </source>
</evidence>
<dbReference type="PRINTS" id="PR00067">
    <property type="entry name" value="CATALASE"/>
</dbReference>
<dbReference type="KEGG" id="mlr:MELLADRAFT_87433"/>
<dbReference type="Proteomes" id="UP000001072">
    <property type="component" value="Unassembled WGS sequence"/>
</dbReference>
<keyword evidence="5" id="KW-0560">Oxidoreductase</keyword>
<keyword evidence="7" id="KW-0376">Hydrogen peroxide</keyword>
<dbReference type="VEuPathDB" id="FungiDB:MELLADRAFT_87433"/>
<feature type="domain" description="Catalase core" evidence="8">
    <location>
        <begin position="3"/>
        <end position="344"/>
    </location>
</feature>
<dbReference type="GO" id="GO:0042744">
    <property type="term" value="P:hydrogen peroxide catabolic process"/>
    <property type="evidence" value="ECO:0007669"/>
    <property type="project" value="UniProtKB-KW"/>
</dbReference>
<evidence type="ECO:0000256" key="2">
    <source>
        <dbReference type="ARBA" id="ARBA00022559"/>
    </source>
</evidence>
<dbReference type="eggNOG" id="KOG0047">
    <property type="taxonomic scope" value="Eukaryota"/>
</dbReference>
<dbReference type="GO" id="GO:0046872">
    <property type="term" value="F:metal ion binding"/>
    <property type="evidence" value="ECO:0007669"/>
    <property type="project" value="UniProtKB-KW"/>
</dbReference>
<keyword evidence="4" id="KW-0479">Metal-binding</keyword>
<dbReference type="SUPFAM" id="SSF56634">
    <property type="entry name" value="Heme-dependent catalase-like"/>
    <property type="match status" value="1"/>
</dbReference>
<evidence type="ECO:0000256" key="1">
    <source>
        <dbReference type="ARBA" id="ARBA00005329"/>
    </source>
</evidence>
<evidence type="ECO:0000256" key="7">
    <source>
        <dbReference type="ARBA" id="ARBA00023324"/>
    </source>
</evidence>